<comment type="subcellular location">
    <subcellularLocation>
        <location evidence="1">Nucleus envelope</location>
    </subcellularLocation>
</comment>
<proteinExistence type="inferred from homology"/>
<keyword evidence="5" id="KW-0879">Wnt signaling pathway</keyword>
<evidence type="ECO:0000256" key="6">
    <source>
        <dbReference type="ARBA" id="ARBA00023242"/>
    </source>
</evidence>
<name>A0AAR2LTB0_PYGNA</name>
<evidence type="ECO:0000313" key="8">
    <source>
        <dbReference type="Ensembl" id="ENSPNAP00000077551.1"/>
    </source>
</evidence>
<dbReference type="GO" id="GO:0005635">
    <property type="term" value="C:nuclear envelope"/>
    <property type="evidence" value="ECO:0007669"/>
    <property type="project" value="UniProtKB-SubCell"/>
</dbReference>
<reference evidence="8" key="2">
    <citation type="submission" date="2025-08" db="UniProtKB">
        <authorList>
            <consortium name="Ensembl"/>
        </authorList>
    </citation>
    <scope>IDENTIFICATION</scope>
</reference>
<dbReference type="Proteomes" id="UP001501920">
    <property type="component" value="Chromosome 29"/>
</dbReference>
<reference evidence="8" key="3">
    <citation type="submission" date="2025-09" db="UniProtKB">
        <authorList>
            <consortium name="Ensembl"/>
        </authorList>
    </citation>
    <scope>IDENTIFICATION</scope>
</reference>
<feature type="region of interest" description="Disordered" evidence="7">
    <location>
        <begin position="19"/>
        <end position="259"/>
    </location>
</feature>
<feature type="compositionally biased region" description="Pro residues" evidence="7">
    <location>
        <begin position="144"/>
        <end position="155"/>
    </location>
</feature>
<dbReference type="PANTHER" id="PTHR14482:SF0">
    <property type="entry name" value="PROTEIN CUSTOS"/>
    <property type="match status" value="1"/>
</dbReference>
<feature type="compositionally biased region" description="Low complexity" evidence="7">
    <location>
        <begin position="20"/>
        <end position="30"/>
    </location>
</feature>
<sequence length="259" mass="28456">MLLGEFRIFAEEARTDTMCAAEAEAESSSSSEDEDTEKFREAVWSGAHSARTDVEKNGAPSKRMDPSRHEEDGNELQLTPEFKSHVAKKLGAMLDSSISEVSSETPQPKPEACENGDHDDDDDDDEGFRLFSTSLPGSWRKEPTPPPAPKRPPAPSSSDSDSEMESRFREAAVSISDLIPPSTEKSTEKEGINSGEKDEGSKEGAELKMKKKKKKKKKAATEGEETCSKGREAVGHEQSAEEHVMKKKKKKRIGLDEGE</sequence>
<feature type="compositionally biased region" description="Acidic residues" evidence="7">
    <location>
        <begin position="117"/>
        <end position="126"/>
    </location>
</feature>
<accession>A0AAR2LTB0</accession>
<keyword evidence="4" id="KW-0217">Developmental protein</keyword>
<feature type="compositionally biased region" description="Basic and acidic residues" evidence="7">
    <location>
        <begin position="226"/>
        <end position="244"/>
    </location>
</feature>
<reference evidence="8 9" key="1">
    <citation type="submission" date="2020-10" db="EMBL/GenBank/DDBJ databases">
        <title>Pygocentrus nattereri (red-bellied piranha) genome, fPygNat1, primary haplotype.</title>
        <authorList>
            <person name="Myers G."/>
            <person name="Meyer A."/>
            <person name="Karagic N."/>
            <person name="Pippel M."/>
            <person name="Winkler S."/>
            <person name="Tracey A."/>
            <person name="Wood J."/>
            <person name="Formenti G."/>
            <person name="Howe K."/>
            <person name="Fedrigo O."/>
            <person name="Jarvis E.D."/>
        </authorList>
    </citation>
    <scope>NUCLEOTIDE SEQUENCE [LARGE SCALE GENOMIC DNA]</scope>
</reference>
<dbReference type="AlphaFoldDB" id="A0AAR2LTB0"/>
<keyword evidence="6" id="KW-0539">Nucleus</keyword>
<dbReference type="Pfam" id="PF23999">
    <property type="entry name" value="CUSTOS"/>
    <property type="match status" value="1"/>
</dbReference>
<feature type="compositionally biased region" description="Basic and acidic residues" evidence="7">
    <location>
        <begin position="50"/>
        <end position="71"/>
    </location>
</feature>
<dbReference type="GO" id="GO:0030178">
    <property type="term" value="P:negative regulation of Wnt signaling pathway"/>
    <property type="evidence" value="ECO:0007669"/>
    <property type="project" value="TreeGrafter"/>
</dbReference>
<feature type="compositionally biased region" description="Basic and acidic residues" evidence="7">
    <location>
        <begin position="185"/>
        <end position="208"/>
    </location>
</feature>
<evidence type="ECO:0000256" key="2">
    <source>
        <dbReference type="ARBA" id="ARBA00008632"/>
    </source>
</evidence>
<dbReference type="GeneTree" id="ENSGT00390000010771"/>
<feature type="compositionally biased region" description="Basic residues" evidence="7">
    <location>
        <begin position="209"/>
        <end position="218"/>
    </location>
</feature>
<keyword evidence="9" id="KW-1185">Reference proteome</keyword>
<dbReference type="GO" id="GO:0016055">
    <property type="term" value="P:Wnt signaling pathway"/>
    <property type="evidence" value="ECO:0007669"/>
    <property type="project" value="UniProtKB-KW"/>
</dbReference>
<evidence type="ECO:0000256" key="4">
    <source>
        <dbReference type="ARBA" id="ARBA00022473"/>
    </source>
</evidence>
<dbReference type="PANTHER" id="PTHR14482">
    <property type="entry name" value="CHROMOSOME 12 ORF 43 HOMOLOG"/>
    <property type="match status" value="1"/>
</dbReference>
<evidence type="ECO:0000313" key="9">
    <source>
        <dbReference type="Proteomes" id="UP001501920"/>
    </source>
</evidence>
<evidence type="ECO:0000256" key="5">
    <source>
        <dbReference type="ARBA" id="ARBA00022687"/>
    </source>
</evidence>
<dbReference type="InterPro" id="IPR026694">
    <property type="entry name" value="CUSTOS"/>
</dbReference>
<protein>
    <recommendedName>
        <fullName evidence="3">Protein CUSTOS</fullName>
    </recommendedName>
</protein>
<evidence type="ECO:0000256" key="1">
    <source>
        <dbReference type="ARBA" id="ARBA00004259"/>
    </source>
</evidence>
<organism evidence="8 9">
    <name type="scientific">Pygocentrus nattereri</name>
    <name type="common">Red-bellied piranha</name>
    <dbReference type="NCBI Taxonomy" id="42514"/>
    <lineage>
        <taxon>Eukaryota</taxon>
        <taxon>Metazoa</taxon>
        <taxon>Chordata</taxon>
        <taxon>Craniata</taxon>
        <taxon>Vertebrata</taxon>
        <taxon>Euteleostomi</taxon>
        <taxon>Actinopterygii</taxon>
        <taxon>Neopterygii</taxon>
        <taxon>Teleostei</taxon>
        <taxon>Ostariophysi</taxon>
        <taxon>Characiformes</taxon>
        <taxon>Characoidei</taxon>
        <taxon>Pygocentrus</taxon>
    </lineage>
</organism>
<dbReference type="GO" id="GO:0060061">
    <property type="term" value="P:Spemann organizer formation"/>
    <property type="evidence" value="ECO:0007669"/>
    <property type="project" value="TreeGrafter"/>
</dbReference>
<evidence type="ECO:0000256" key="3">
    <source>
        <dbReference type="ARBA" id="ARBA00013465"/>
    </source>
</evidence>
<dbReference type="Ensembl" id="ENSPNAT00000079270.1">
    <property type="protein sequence ID" value="ENSPNAP00000077551.1"/>
    <property type="gene ID" value="ENSPNAG00000026742.2"/>
</dbReference>
<comment type="similarity">
    <text evidence="2">Belongs to the CUSTOS family.</text>
</comment>
<evidence type="ECO:0000256" key="7">
    <source>
        <dbReference type="SAM" id="MobiDB-lite"/>
    </source>
</evidence>
<feature type="compositionally biased region" description="Polar residues" evidence="7">
    <location>
        <begin position="96"/>
        <end position="106"/>
    </location>
</feature>